<reference evidence="8 9" key="1">
    <citation type="journal article" date="2020" name="G3 (Bethesda)">
        <title>Improved Reference Genome for Cyclotella cryptica CCMP332, a Model for Cell Wall Morphogenesis, Salinity Adaptation, and Lipid Production in Diatoms (Bacillariophyta).</title>
        <authorList>
            <person name="Roberts W.R."/>
            <person name="Downey K.M."/>
            <person name="Ruck E.C."/>
            <person name="Traller J.C."/>
            <person name="Alverson A.J."/>
        </authorList>
    </citation>
    <scope>NUCLEOTIDE SEQUENCE [LARGE SCALE GENOMIC DNA]</scope>
    <source>
        <strain evidence="8 9">CCMP332</strain>
    </source>
</reference>
<comment type="caution">
    <text evidence="8">The sequence shown here is derived from an EMBL/GenBank/DDBJ whole genome shotgun (WGS) entry which is preliminary data.</text>
</comment>
<sequence>MLDALQNQLSTIAEQESVRVLIIGASGKAYSSGHDLVEVQTNTHELFEKCSQVMMSLNTLPQPVIAMVQGIATAAGCQLVASCDLAVASDKAKFGVSGINLGLFCSTPAVALSRNVGPKQAMQMLLTGDLISAHEALSYGLINKVVPQRDLHSETIKLATSISSKSSFAVRLGKKMFYKQLQCNNLKDAYSFATEQIVNNLQHHDTRRGIQEFLSRV</sequence>
<evidence type="ECO:0000256" key="6">
    <source>
        <dbReference type="ARBA" id="ARBA00037410"/>
    </source>
</evidence>
<dbReference type="GO" id="GO:0006631">
    <property type="term" value="P:fatty acid metabolic process"/>
    <property type="evidence" value="ECO:0007669"/>
    <property type="project" value="UniProtKB-KW"/>
</dbReference>
<dbReference type="InterPro" id="IPR001753">
    <property type="entry name" value="Enoyl-CoA_hydra/iso"/>
</dbReference>
<dbReference type="Proteomes" id="UP001516023">
    <property type="component" value="Unassembled WGS sequence"/>
</dbReference>
<dbReference type="AlphaFoldDB" id="A0ABD3QRC7"/>
<keyword evidence="3" id="KW-0809">Transit peptide</keyword>
<evidence type="ECO:0000256" key="1">
    <source>
        <dbReference type="ARBA" id="ARBA00004173"/>
    </source>
</evidence>
<dbReference type="Pfam" id="PF00378">
    <property type="entry name" value="ECH_1"/>
    <property type="match status" value="1"/>
</dbReference>
<comment type="subcellular location">
    <subcellularLocation>
        <location evidence="1">Mitochondrion</location>
    </subcellularLocation>
</comment>
<dbReference type="InterPro" id="IPR029045">
    <property type="entry name" value="ClpP/crotonase-like_dom_sf"/>
</dbReference>
<evidence type="ECO:0000313" key="8">
    <source>
        <dbReference type="EMBL" id="KAL3802790.1"/>
    </source>
</evidence>
<organism evidence="8 9">
    <name type="scientific">Cyclotella cryptica</name>
    <dbReference type="NCBI Taxonomy" id="29204"/>
    <lineage>
        <taxon>Eukaryota</taxon>
        <taxon>Sar</taxon>
        <taxon>Stramenopiles</taxon>
        <taxon>Ochrophyta</taxon>
        <taxon>Bacillariophyta</taxon>
        <taxon>Coscinodiscophyceae</taxon>
        <taxon>Thalassiosirophycidae</taxon>
        <taxon>Stephanodiscales</taxon>
        <taxon>Stephanodiscaceae</taxon>
        <taxon>Cyclotella</taxon>
    </lineage>
</organism>
<evidence type="ECO:0000313" key="9">
    <source>
        <dbReference type="Proteomes" id="UP001516023"/>
    </source>
</evidence>
<name>A0ABD3QRC7_9STRA</name>
<dbReference type="GO" id="GO:0005739">
    <property type="term" value="C:mitochondrion"/>
    <property type="evidence" value="ECO:0007669"/>
    <property type="project" value="UniProtKB-SubCell"/>
</dbReference>
<dbReference type="EMBL" id="JABMIG020000017">
    <property type="protein sequence ID" value="KAL3802790.1"/>
    <property type="molecule type" value="Genomic_DNA"/>
</dbReference>
<gene>
    <name evidence="8" type="ORF">HJC23_007567</name>
</gene>
<keyword evidence="4" id="KW-0443">Lipid metabolism</keyword>
<dbReference type="Gene3D" id="1.10.12.10">
    <property type="entry name" value="Lyase 2-enoyl-coa Hydratase, Chain A, domain 2"/>
    <property type="match status" value="1"/>
</dbReference>
<dbReference type="InterPro" id="IPR052377">
    <property type="entry name" value="Mitochondrial_ECH-domain"/>
</dbReference>
<proteinExistence type="predicted"/>
<evidence type="ECO:0000256" key="3">
    <source>
        <dbReference type="ARBA" id="ARBA00022946"/>
    </source>
</evidence>
<dbReference type="Gene3D" id="3.90.226.10">
    <property type="entry name" value="2-enoyl-CoA Hydratase, Chain A, domain 1"/>
    <property type="match status" value="1"/>
</dbReference>
<comment type="function">
    <text evidence="6">May play a role in fatty acid biosynthesis and insulin sensitivity.</text>
</comment>
<evidence type="ECO:0000256" key="2">
    <source>
        <dbReference type="ARBA" id="ARBA00022832"/>
    </source>
</evidence>
<accession>A0ABD3QRC7</accession>
<keyword evidence="9" id="KW-1185">Reference proteome</keyword>
<protein>
    <recommendedName>
        <fullName evidence="7">Enoyl-CoA hydratase domain-containing protein 3, mitochondrial</fullName>
    </recommendedName>
</protein>
<evidence type="ECO:0000256" key="7">
    <source>
        <dbReference type="ARBA" id="ARBA00040545"/>
    </source>
</evidence>
<dbReference type="CDD" id="cd06558">
    <property type="entry name" value="crotonase-like"/>
    <property type="match status" value="1"/>
</dbReference>
<keyword evidence="5" id="KW-0496">Mitochondrion</keyword>
<keyword evidence="2" id="KW-0276">Fatty acid metabolism</keyword>
<evidence type="ECO:0000256" key="5">
    <source>
        <dbReference type="ARBA" id="ARBA00023128"/>
    </source>
</evidence>
<dbReference type="PANTHER" id="PTHR43602:SF1">
    <property type="entry name" value="ENOYL-COA HYDRATASE DOMAIN-CONTAINING PROTEIN 3, MITOCHONDRIAL"/>
    <property type="match status" value="1"/>
</dbReference>
<dbReference type="InterPro" id="IPR014748">
    <property type="entry name" value="Enoyl-CoA_hydra_C"/>
</dbReference>
<dbReference type="SUPFAM" id="SSF52096">
    <property type="entry name" value="ClpP/crotonase"/>
    <property type="match status" value="1"/>
</dbReference>
<evidence type="ECO:0000256" key="4">
    <source>
        <dbReference type="ARBA" id="ARBA00023098"/>
    </source>
</evidence>
<dbReference type="PANTHER" id="PTHR43602">
    <property type="match status" value="1"/>
</dbReference>